<comment type="caution">
    <text evidence="1">The sequence shown here is derived from an EMBL/GenBank/DDBJ whole genome shotgun (WGS) entry which is preliminary data.</text>
</comment>
<evidence type="ECO:0000313" key="2">
    <source>
        <dbReference type="Proteomes" id="UP000552757"/>
    </source>
</evidence>
<accession>A0A7W6GNU9</accession>
<dbReference type="EMBL" id="JACIEB010000004">
    <property type="protein sequence ID" value="MBB3982205.1"/>
    <property type="molecule type" value="Genomic_DNA"/>
</dbReference>
<gene>
    <name evidence="1" type="ORF">GGR44_001868</name>
</gene>
<proteinExistence type="predicted"/>
<sequence length="49" mass="5420">MGVCDLPFVVGTPDQQRASLELFGREVLPVVQSWDMSRFAQPLEAQAAE</sequence>
<keyword evidence="2" id="KW-1185">Reference proteome</keyword>
<protein>
    <submittedName>
        <fullName evidence="1">Uncharacterized protein</fullName>
    </submittedName>
</protein>
<dbReference type="Proteomes" id="UP000552757">
    <property type="component" value="Unassembled WGS sequence"/>
</dbReference>
<evidence type="ECO:0000313" key="1">
    <source>
        <dbReference type="EMBL" id="MBB3982205.1"/>
    </source>
</evidence>
<dbReference type="AlphaFoldDB" id="A0A7W6GNU9"/>
<name>A0A7W6GNU9_9SPHN</name>
<organism evidence="1 2">
    <name type="scientific">Sphingobium fontiphilum</name>
    <dbReference type="NCBI Taxonomy" id="944425"/>
    <lineage>
        <taxon>Bacteria</taxon>
        <taxon>Pseudomonadati</taxon>
        <taxon>Pseudomonadota</taxon>
        <taxon>Alphaproteobacteria</taxon>
        <taxon>Sphingomonadales</taxon>
        <taxon>Sphingomonadaceae</taxon>
        <taxon>Sphingobium</taxon>
    </lineage>
</organism>
<reference evidence="1 2" key="1">
    <citation type="submission" date="2020-08" db="EMBL/GenBank/DDBJ databases">
        <title>Genomic Encyclopedia of Type Strains, Phase IV (KMG-IV): sequencing the most valuable type-strain genomes for metagenomic binning, comparative biology and taxonomic classification.</title>
        <authorList>
            <person name="Goeker M."/>
        </authorList>
    </citation>
    <scope>NUCLEOTIDE SEQUENCE [LARGE SCALE GENOMIC DNA]</scope>
    <source>
        <strain evidence="1 2">DSM 29348</strain>
    </source>
</reference>